<name>A0AAW1TJJ0_9CUCU</name>
<evidence type="ECO:0000313" key="3">
    <source>
        <dbReference type="Proteomes" id="UP001431783"/>
    </source>
</evidence>
<sequence>MCTEYKVLLIIFCVSYTWTVQGDFSKPHNLDVVEEVQHAVCNISTKDIQTSANASVTRQLKGVCTSKQLDLRMRQLELKIINELEIIKRILSSQKNYNTISSTTNNLPIFSTNYEGYSDPKMNDYEDIDDIQPIFSSFKSTYFKKPNHSDLGARSPILIIDEKPTESIRISDRKIEDNLLFLMSKNEKNIISEDIIRELNNTIQNTQNGSVFYYFWKIENFNKLMTRFEIYIKSPTMMVHGHELIMQFHPNQPKQDYMTIKLKTSYSFQKKHKFVILHRRGLQKDIESPLLGAINNPNVFIIPMKLIHSNGCLKNDSIIVTLTIFLEIN</sequence>
<keyword evidence="1" id="KW-0732">Signal</keyword>
<evidence type="ECO:0000256" key="1">
    <source>
        <dbReference type="SAM" id="SignalP"/>
    </source>
</evidence>
<comment type="caution">
    <text evidence="2">The sequence shown here is derived from an EMBL/GenBank/DDBJ whole genome shotgun (WGS) entry which is preliminary data.</text>
</comment>
<proteinExistence type="predicted"/>
<gene>
    <name evidence="2" type="ORF">WA026_011420</name>
</gene>
<dbReference type="AlphaFoldDB" id="A0AAW1TJJ0"/>
<dbReference type="Proteomes" id="UP001431783">
    <property type="component" value="Unassembled WGS sequence"/>
</dbReference>
<organism evidence="2 3">
    <name type="scientific">Henosepilachna vigintioctopunctata</name>
    <dbReference type="NCBI Taxonomy" id="420089"/>
    <lineage>
        <taxon>Eukaryota</taxon>
        <taxon>Metazoa</taxon>
        <taxon>Ecdysozoa</taxon>
        <taxon>Arthropoda</taxon>
        <taxon>Hexapoda</taxon>
        <taxon>Insecta</taxon>
        <taxon>Pterygota</taxon>
        <taxon>Neoptera</taxon>
        <taxon>Endopterygota</taxon>
        <taxon>Coleoptera</taxon>
        <taxon>Polyphaga</taxon>
        <taxon>Cucujiformia</taxon>
        <taxon>Coccinelloidea</taxon>
        <taxon>Coccinellidae</taxon>
        <taxon>Epilachninae</taxon>
        <taxon>Epilachnini</taxon>
        <taxon>Henosepilachna</taxon>
    </lineage>
</organism>
<keyword evidence="3" id="KW-1185">Reference proteome</keyword>
<dbReference type="SUPFAM" id="SSF49599">
    <property type="entry name" value="TRAF domain-like"/>
    <property type="match status" value="1"/>
</dbReference>
<dbReference type="Gene3D" id="2.60.210.10">
    <property type="entry name" value="Apoptosis, Tumor Necrosis Factor Receptor Associated Protein 2, Chain A"/>
    <property type="match status" value="1"/>
</dbReference>
<feature type="chain" id="PRO_5043497786" evidence="1">
    <location>
        <begin position="23"/>
        <end position="329"/>
    </location>
</feature>
<feature type="signal peptide" evidence="1">
    <location>
        <begin position="1"/>
        <end position="22"/>
    </location>
</feature>
<reference evidence="2 3" key="1">
    <citation type="submission" date="2023-03" db="EMBL/GenBank/DDBJ databases">
        <title>Genome insight into feeding habits of ladybird beetles.</title>
        <authorList>
            <person name="Li H.-S."/>
            <person name="Huang Y.-H."/>
            <person name="Pang H."/>
        </authorList>
    </citation>
    <scope>NUCLEOTIDE SEQUENCE [LARGE SCALE GENOMIC DNA]</scope>
    <source>
        <strain evidence="2">SYSU_2023b</strain>
        <tissue evidence="2">Whole body</tissue>
    </source>
</reference>
<accession>A0AAW1TJJ0</accession>
<dbReference type="EMBL" id="JARQZJ010000005">
    <property type="protein sequence ID" value="KAK9871137.1"/>
    <property type="molecule type" value="Genomic_DNA"/>
</dbReference>
<evidence type="ECO:0000313" key="2">
    <source>
        <dbReference type="EMBL" id="KAK9871137.1"/>
    </source>
</evidence>
<dbReference type="InterPro" id="IPR008974">
    <property type="entry name" value="TRAF-like"/>
</dbReference>
<protein>
    <submittedName>
        <fullName evidence="2">Uncharacterized protein</fullName>
    </submittedName>
</protein>